<dbReference type="EMBL" id="JADIME010000025">
    <property type="protein sequence ID" value="MBO8464798.1"/>
    <property type="molecule type" value="Genomic_DNA"/>
</dbReference>
<dbReference type="InterPro" id="IPR017453">
    <property type="entry name" value="GCV_H_sub"/>
</dbReference>
<proteinExistence type="inferred from homology"/>
<dbReference type="PROSITE" id="PS00189">
    <property type="entry name" value="LIPOYL"/>
    <property type="match status" value="1"/>
</dbReference>
<evidence type="ECO:0000313" key="6">
    <source>
        <dbReference type="EMBL" id="MBO8464798.1"/>
    </source>
</evidence>
<name>A0A9D9I2R1_9BACT</name>
<feature type="modified residue" description="N6-lipoyllysine" evidence="3 4">
    <location>
        <position position="63"/>
    </location>
</feature>
<dbReference type="PROSITE" id="PS50968">
    <property type="entry name" value="BIOTINYL_LIPOYL"/>
    <property type="match status" value="1"/>
</dbReference>
<dbReference type="InterPro" id="IPR002930">
    <property type="entry name" value="GCV_H"/>
</dbReference>
<evidence type="ECO:0000259" key="5">
    <source>
        <dbReference type="PROSITE" id="PS50968"/>
    </source>
</evidence>
<dbReference type="GO" id="GO:0005829">
    <property type="term" value="C:cytosol"/>
    <property type="evidence" value="ECO:0007669"/>
    <property type="project" value="TreeGrafter"/>
</dbReference>
<accession>A0A9D9I2R1</accession>
<evidence type="ECO:0000256" key="4">
    <source>
        <dbReference type="PIRSR" id="PIRSR617453-50"/>
    </source>
</evidence>
<evidence type="ECO:0000256" key="1">
    <source>
        <dbReference type="ARBA" id="ARBA00009249"/>
    </source>
</evidence>
<comment type="caution">
    <text evidence="6">The sequence shown here is derived from an EMBL/GenBank/DDBJ whole genome shotgun (WGS) entry which is preliminary data.</text>
</comment>
<dbReference type="AlphaFoldDB" id="A0A9D9I2R1"/>
<dbReference type="GO" id="GO:0009249">
    <property type="term" value="P:protein lipoylation"/>
    <property type="evidence" value="ECO:0007669"/>
    <property type="project" value="TreeGrafter"/>
</dbReference>
<comment type="function">
    <text evidence="3">The glycine cleavage system catalyzes the degradation of glycine. The H protein shuttles the methylamine group of glycine from the P protein to the T protein.</text>
</comment>
<keyword evidence="2 3" id="KW-0450">Lipoyl</keyword>
<gene>
    <name evidence="3 6" type="primary">gcvH</name>
    <name evidence="6" type="ORF">IAB93_02220</name>
</gene>
<dbReference type="Proteomes" id="UP000823597">
    <property type="component" value="Unassembled WGS sequence"/>
</dbReference>
<dbReference type="CDD" id="cd06848">
    <property type="entry name" value="GCS_H"/>
    <property type="match status" value="1"/>
</dbReference>
<dbReference type="Pfam" id="PF01597">
    <property type="entry name" value="GCV_H"/>
    <property type="match status" value="1"/>
</dbReference>
<protein>
    <recommendedName>
        <fullName evidence="3">Glycine cleavage system H protein</fullName>
    </recommendedName>
</protein>
<dbReference type="InterPro" id="IPR011053">
    <property type="entry name" value="Single_hybrid_motif"/>
</dbReference>
<dbReference type="SUPFAM" id="SSF51230">
    <property type="entry name" value="Single hybrid motif"/>
    <property type="match status" value="1"/>
</dbReference>
<dbReference type="HAMAP" id="MF_00272">
    <property type="entry name" value="GcvH"/>
    <property type="match status" value="1"/>
</dbReference>
<comment type="subunit">
    <text evidence="3">The glycine cleavage system is composed of four proteins: P, T, L and H.</text>
</comment>
<dbReference type="GO" id="GO:0019464">
    <property type="term" value="P:glycine decarboxylation via glycine cleavage system"/>
    <property type="evidence" value="ECO:0007669"/>
    <property type="project" value="UniProtKB-UniRule"/>
</dbReference>
<dbReference type="InterPro" id="IPR033753">
    <property type="entry name" value="GCV_H/Fam206"/>
</dbReference>
<dbReference type="InterPro" id="IPR000089">
    <property type="entry name" value="Biotin_lipoyl"/>
</dbReference>
<evidence type="ECO:0000256" key="2">
    <source>
        <dbReference type="ARBA" id="ARBA00022823"/>
    </source>
</evidence>
<dbReference type="InterPro" id="IPR003016">
    <property type="entry name" value="2-oxoA_DH_lipoyl-BS"/>
</dbReference>
<reference evidence="6" key="2">
    <citation type="journal article" date="2021" name="PeerJ">
        <title>Extensive microbial diversity within the chicken gut microbiome revealed by metagenomics and culture.</title>
        <authorList>
            <person name="Gilroy R."/>
            <person name="Ravi A."/>
            <person name="Getino M."/>
            <person name="Pursley I."/>
            <person name="Horton D.L."/>
            <person name="Alikhan N.F."/>
            <person name="Baker D."/>
            <person name="Gharbi K."/>
            <person name="Hall N."/>
            <person name="Watson M."/>
            <person name="Adriaenssens E.M."/>
            <person name="Foster-Nyarko E."/>
            <person name="Jarju S."/>
            <person name="Secka A."/>
            <person name="Antonio M."/>
            <person name="Oren A."/>
            <person name="Chaudhuri R.R."/>
            <person name="La Ragione R."/>
            <person name="Hildebrand F."/>
            <person name="Pallen M.J."/>
        </authorList>
    </citation>
    <scope>NUCLEOTIDE SEQUENCE</scope>
    <source>
        <strain evidence="6">10037</strain>
    </source>
</reference>
<comment type="similarity">
    <text evidence="1 3">Belongs to the GcvH family.</text>
</comment>
<evidence type="ECO:0000313" key="7">
    <source>
        <dbReference type="Proteomes" id="UP000823597"/>
    </source>
</evidence>
<dbReference type="PANTHER" id="PTHR11715:SF3">
    <property type="entry name" value="GLYCINE CLEAVAGE SYSTEM H PROTEIN-RELATED"/>
    <property type="match status" value="1"/>
</dbReference>
<evidence type="ECO:0000256" key="3">
    <source>
        <dbReference type="HAMAP-Rule" id="MF_00272"/>
    </source>
</evidence>
<sequence length="124" mass="13640">MNVPKELKFTKDHEWVKVDGNIAVVGITDYAQSELGEIVFVDVQTEGEDLGKEESLGAIEAVKTVADIFMPVSGKIVEFNKELEGAPQLVNQDPYGKGWIVRVEMSDPSEVNELLDAEAYTALI</sequence>
<reference evidence="6" key="1">
    <citation type="submission" date="2020-10" db="EMBL/GenBank/DDBJ databases">
        <authorList>
            <person name="Gilroy R."/>
        </authorList>
    </citation>
    <scope>NUCLEOTIDE SEQUENCE</scope>
    <source>
        <strain evidence="6">10037</strain>
    </source>
</reference>
<comment type="cofactor">
    <cofactor evidence="3">
        <name>(R)-lipoate</name>
        <dbReference type="ChEBI" id="CHEBI:83088"/>
    </cofactor>
    <text evidence="3">Binds 1 lipoyl cofactor covalently.</text>
</comment>
<dbReference type="PANTHER" id="PTHR11715">
    <property type="entry name" value="GLYCINE CLEAVAGE SYSTEM H PROTEIN"/>
    <property type="match status" value="1"/>
</dbReference>
<dbReference type="NCBIfam" id="TIGR00527">
    <property type="entry name" value="gcvH"/>
    <property type="match status" value="1"/>
</dbReference>
<dbReference type="NCBIfam" id="NF002270">
    <property type="entry name" value="PRK01202.1"/>
    <property type="match status" value="1"/>
</dbReference>
<dbReference type="GO" id="GO:0005960">
    <property type="term" value="C:glycine cleavage complex"/>
    <property type="evidence" value="ECO:0007669"/>
    <property type="project" value="InterPro"/>
</dbReference>
<organism evidence="6 7">
    <name type="scientific">Candidatus Merdivivens pullistercoris</name>
    <dbReference type="NCBI Taxonomy" id="2840873"/>
    <lineage>
        <taxon>Bacteria</taxon>
        <taxon>Pseudomonadati</taxon>
        <taxon>Bacteroidota</taxon>
        <taxon>Bacteroidia</taxon>
        <taxon>Bacteroidales</taxon>
        <taxon>Muribaculaceae</taxon>
        <taxon>Muribaculaceae incertae sedis</taxon>
        <taxon>Candidatus Merdivivens</taxon>
    </lineage>
</organism>
<dbReference type="Gene3D" id="2.40.50.100">
    <property type="match status" value="1"/>
</dbReference>
<feature type="domain" description="Lipoyl-binding" evidence="5">
    <location>
        <begin position="22"/>
        <end position="104"/>
    </location>
</feature>